<evidence type="ECO:0000313" key="2">
    <source>
        <dbReference type="EMBL" id="VEB42452.1"/>
    </source>
</evidence>
<name>A0A3S4HQU6_CHRVL</name>
<organism evidence="2 3">
    <name type="scientific">Chromobacterium violaceum</name>
    <dbReference type="NCBI Taxonomy" id="536"/>
    <lineage>
        <taxon>Bacteria</taxon>
        <taxon>Pseudomonadati</taxon>
        <taxon>Pseudomonadota</taxon>
        <taxon>Betaproteobacteria</taxon>
        <taxon>Neisseriales</taxon>
        <taxon>Chromobacteriaceae</taxon>
        <taxon>Chromobacterium</taxon>
    </lineage>
</organism>
<dbReference type="Pfam" id="PF13723">
    <property type="entry name" value="Ketoacyl-synt_2"/>
    <property type="match status" value="1"/>
</dbReference>
<gene>
    <name evidence="2" type="ORF">NCTC9695_02902</name>
</gene>
<accession>A0A3S4HQU6</accession>
<sequence>MSSILHFSIDNLISWPGFAEVDNQTASPSLPQVPAMQRRRMSPLCKASLHAAFGLPPECGDAPLVFASRYGDIGRSIELLTQLSEGEALSPTQFSLSVHNAIAALHGILSNHRGQYTAISAGGETIEAAFCEALGMLADGASAVRLIACDAPLPEPYHAFESAAEPLLAWGCVIRAADRGPRLSLASTDACGPDHGHPWRFLCGNASAHRHQCGNQTWLWQRHG</sequence>
<protein>
    <recommendedName>
        <fullName evidence="1">Beta-ketoacyl synthase-like N-terminal domain-containing protein</fullName>
    </recommendedName>
</protein>
<dbReference type="Proteomes" id="UP000275777">
    <property type="component" value="Chromosome"/>
</dbReference>
<evidence type="ECO:0000313" key="3">
    <source>
        <dbReference type="Proteomes" id="UP000275777"/>
    </source>
</evidence>
<dbReference type="EMBL" id="LR134182">
    <property type="protein sequence ID" value="VEB42452.1"/>
    <property type="molecule type" value="Genomic_DNA"/>
</dbReference>
<dbReference type="InterPro" id="IPR014030">
    <property type="entry name" value="Ketoacyl_synth_N"/>
</dbReference>
<proteinExistence type="predicted"/>
<dbReference type="AlphaFoldDB" id="A0A3S4HQU6"/>
<feature type="domain" description="Beta-ketoacyl synthase-like N-terminal" evidence="1">
    <location>
        <begin position="15"/>
        <end position="221"/>
    </location>
</feature>
<evidence type="ECO:0000259" key="1">
    <source>
        <dbReference type="Pfam" id="PF13723"/>
    </source>
</evidence>
<reference evidence="2 3" key="1">
    <citation type="submission" date="2018-12" db="EMBL/GenBank/DDBJ databases">
        <authorList>
            <consortium name="Pathogen Informatics"/>
        </authorList>
    </citation>
    <scope>NUCLEOTIDE SEQUENCE [LARGE SCALE GENOMIC DNA]</scope>
    <source>
        <strain evidence="2 3">NCTC9695</strain>
    </source>
</reference>